<evidence type="ECO:0000256" key="1">
    <source>
        <dbReference type="SAM" id="Phobius"/>
    </source>
</evidence>
<evidence type="ECO:0000313" key="4">
    <source>
        <dbReference type="Proteomes" id="UP000308652"/>
    </source>
</evidence>
<dbReference type="EMBL" id="ML213590">
    <property type="protein sequence ID" value="TFK44220.1"/>
    <property type="molecule type" value="Genomic_DNA"/>
</dbReference>
<keyword evidence="1" id="KW-1133">Transmembrane helix</keyword>
<feature type="transmembrane region" description="Helical" evidence="1">
    <location>
        <begin position="61"/>
        <end position="82"/>
    </location>
</feature>
<keyword evidence="4" id="KW-1185">Reference proteome</keyword>
<reference evidence="3 4" key="1">
    <citation type="journal article" date="2019" name="Nat. Ecol. Evol.">
        <title>Megaphylogeny resolves global patterns of mushroom evolution.</title>
        <authorList>
            <person name="Varga T."/>
            <person name="Krizsan K."/>
            <person name="Foldi C."/>
            <person name="Dima B."/>
            <person name="Sanchez-Garcia M."/>
            <person name="Sanchez-Ramirez S."/>
            <person name="Szollosi G.J."/>
            <person name="Szarkandi J.G."/>
            <person name="Papp V."/>
            <person name="Albert L."/>
            <person name="Andreopoulos W."/>
            <person name="Angelini C."/>
            <person name="Antonin V."/>
            <person name="Barry K.W."/>
            <person name="Bougher N.L."/>
            <person name="Buchanan P."/>
            <person name="Buyck B."/>
            <person name="Bense V."/>
            <person name="Catcheside P."/>
            <person name="Chovatia M."/>
            <person name="Cooper J."/>
            <person name="Damon W."/>
            <person name="Desjardin D."/>
            <person name="Finy P."/>
            <person name="Geml J."/>
            <person name="Haridas S."/>
            <person name="Hughes K."/>
            <person name="Justo A."/>
            <person name="Karasinski D."/>
            <person name="Kautmanova I."/>
            <person name="Kiss B."/>
            <person name="Kocsube S."/>
            <person name="Kotiranta H."/>
            <person name="LaButti K.M."/>
            <person name="Lechner B.E."/>
            <person name="Liimatainen K."/>
            <person name="Lipzen A."/>
            <person name="Lukacs Z."/>
            <person name="Mihaltcheva S."/>
            <person name="Morgado L.N."/>
            <person name="Niskanen T."/>
            <person name="Noordeloos M.E."/>
            <person name="Ohm R.A."/>
            <person name="Ortiz-Santana B."/>
            <person name="Ovrebo C."/>
            <person name="Racz N."/>
            <person name="Riley R."/>
            <person name="Savchenko A."/>
            <person name="Shiryaev A."/>
            <person name="Soop K."/>
            <person name="Spirin V."/>
            <person name="Szebenyi C."/>
            <person name="Tomsovsky M."/>
            <person name="Tulloss R.E."/>
            <person name="Uehling J."/>
            <person name="Grigoriev I.V."/>
            <person name="Vagvolgyi C."/>
            <person name="Papp T."/>
            <person name="Martin F.M."/>
            <person name="Miettinen O."/>
            <person name="Hibbett D.S."/>
            <person name="Nagy L.G."/>
        </authorList>
    </citation>
    <scope>NUCLEOTIDE SEQUENCE [LARGE SCALE GENOMIC DNA]</scope>
    <source>
        <strain evidence="3 4">CBS 166.37</strain>
    </source>
</reference>
<dbReference type="Pfam" id="PF20151">
    <property type="entry name" value="DUF6533"/>
    <property type="match status" value="1"/>
</dbReference>
<proteinExistence type="predicted"/>
<keyword evidence="1" id="KW-0472">Membrane</keyword>
<keyword evidence="1" id="KW-0812">Transmembrane</keyword>
<gene>
    <name evidence="3" type="ORF">BDQ12DRAFT_730303</name>
</gene>
<evidence type="ECO:0000259" key="2">
    <source>
        <dbReference type="Pfam" id="PF20151"/>
    </source>
</evidence>
<feature type="domain" description="DUF6533" evidence="2">
    <location>
        <begin position="28"/>
        <end position="70"/>
    </location>
</feature>
<name>A0A5C3MG41_9AGAR</name>
<organism evidence="3 4">
    <name type="scientific">Crucibulum laeve</name>
    <dbReference type="NCBI Taxonomy" id="68775"/>
    <lineage>
        <taxon>Eukaryota</taxon>
        <taxon>Fungi</taxon>
        <taxon>Dikarya</taxon>
        <taxon>Basidiomycota</taxon>
        <taxon>Agaricomycotina</taxon>
        <taxon>Agaricomycetes</taxon>
        <taxon>Agaricomycetidae</taxon>
        <taxon>Agaricales</taxon>
        <taxon>Agaricineae</taxon>
        <taxon>Nidulariaceae</taxon>
        <taxon>Crucibulum</taxon>
    </lineage>
</organism>
<dbReference type="AlphaFoldDB" id="A0A5C3MG41"/>
<dbReference type="InterPro" id="IPR045340">
    <property type="entry name" value="DUF6533"/>
</dbReference>
<evidence type="ECO:0000313" key="3">
    <source>
        <dbReference type="EMBL" id="TFK44220.1"/>
    </source>
</evidence>
<dbReference type="OrthoDB" id="2638860at2759"/>
<protein>
    <recommendedName>
        <fullName evidence="2">DUF6533 domain-containing protein</fullName>
    </recommendedName>
</protein>
<dbReference type="Proteomes" id="UP000308652">
    <property type="component" value="Unassembled WGS sequence"/>
</dbReference>
<feature type="transmembrane region" description="Helical" evidence="1">
    <location>
        <begin position="94"/>
        <end position="115"/>
    </location>
</feature>
<feature type="transmembrane region" description="Helical" evidence="1">
    <location>
        <begin position="250"/>
        <end position="269"/>
    </location>
</feature>
<accession>A0A5C3MG41</accession>
<feature type="transmembrane region" description="Helical" evidence="1">
    <location>
        <begin position="178"/>
        <end position="198"/>
    </location>
</feature>
<feature type="transmembrane region" description="Helical" evidence="1">
    <location>
        <begin position="219"/>
        <end position="244"/>
    </location>
</feature>
<feature type="transmembrane region" description="Helical" evidence="1">
    <location>
        <begin position="127"/>
        <end position="147"/>
    </location>
</feature>
<sequence length="304" mass="34719">MNGTEDGDIFSGASTIALMHAAEISRFCALGTTWAVLYEHVSTLDLEIEHIWKKQWTTAKILFLMLRYFGGGILLFECAMFMSSHPTKNVCLFSFNYMPIFNCITIWICHGILQLRVYALYRRSKKILYTLSILFFCEVCGMIYSIATRKLSVQIVNAPLPNVHLCRLIKAPQQLFSFWIFVMAFESVLFIMVLRITIQDFRDIRAALGRGRVSLVYVVFRDSLVHFFVIFAASMLTTSAWVTAPTKQPPVSGCFAQAFSIILAARLILNLCETHSRNIQVGENVWTTAWDIQTRSALDLHRRT</sequence>